<evidence type="ECO:0000313" key="3">
    <source>
        <dbReference type="Proteomes" id="UP001168883"/>
    </source>
</evidence>
<dbReference type="EMBL" id="JAUMKJ010000031">
    <property type="protein sequence ID" value="MDO3679791.1"/>
    <property type="molecule type" value="Genomic_DNA"/>
</dbReference>
<organism evidence="2 3">
    <name type="scientific">Paenibacillus ehimensis</name>
    <dbReference type="NCBI Taxonomy" id="79264"/>
    <lineage>
        <taxon>Bacteria</taxon>
        <taxon>Bacillati</taxon>
        <taxon>Bacillota</taxon>
        <taxon>Bacilli</taxon>
        <taxon>Bacillales</taxon>
        <taxon>Paenibacillaceae</taxon>
        <taxon>Paenibacillus</taxon>
    </lineage>
</organism>
<reference evidence="2" key="1">
    <citation type="submission" date="2023-07" db="EMBL/GenBank/DDBJ databases">
        <authorList>
            <person name="Aktuganov G."/>
            <person name="Boyko T."/>
            <person name="Delegan Y."/>
            <person name="Galimzianova N."/>
            <person name="Gilvanova E."/>
            <person name="Korobov V."/>
            <person name="Kuzmina L."/>
            <person name="Melentiev A."/>
            <person name="Milman P."/>
            <person name="Ryabova A."/>
            <person name="Stupak E."/>
            <person name="Yasakov T."/>
            <person name="Zharikova N."/>
            <person name="Zhurenko E."/>
        </authorList>
    </citation>
    <scope>NUCLEOTIDE SEQUENCE</scope>
    <source>
        <strain evidence="2">IB-739</strain>
    </source>
</reference>
<gene>
    <name evidence="2" type="ORF">Q3C12_22525</name>
</gene>
<evidence type="ECO:0000313" key="2">
    <source>
        <dbReference type="EMBL" id="MDO3679791.1"/>
    </source>
</evidence>
<proteinExistence type="predicted"/>
<evidence type="ECO:0000256" key="1">
    <source>
        <dbReference type="SAM" id="Phobius"/>
    </source>
</evidence>
<feature type="transmembrane region" description="Helical" evidence="1">
    <location>
        <begin position="6"/>
        <end position="23"/>
    </location>
</feature>
<protein>
    <submittedName>
        <fullName evidence="2">Uncharacterized protein</fullName>
    </submittedName>
</protein>
<comment type="caution">
    <text evidence="2">The sequence shown here is derived from an EMBL/GenBank/DDBJ whole genome shotgun (WGS) entry which is preliminary data.</text>
</comment>
<keyword evidence="3" id="KW-1185">Reference proteome</keyword>
<keyword evidence="1" id="KW-0812">Transmembrane</keyword>
<name>A0ABT8VFN4_9BACL</name>
<accession>A0ABT8VFN4</accession>
<dbReference type="Proteomes" id="UP001168883">
    <property type="component" value="Unassembled WGS sequence"/>
</dbReference>
<sequence length="84" mass="9456">MILIWGKLLGVAAVLTLMVLHDWRSMPSYTKREKTAYCALTGLGAILAILLVIDPQMPGPTQWLDVIYKPLVDLMEKFTVRRNG</sequence>
<keyword evidence="1" id="KW-0472">Membrane</keyword>
<keyword evidence="1" id="KW-1133">Transmembrane helix</keyword>
<feature type="transmembrane region" description="Helical" evidence="1">
    <location>
        <begin position="35"/>
        <end position="53"/>
    </location>
</feature>
<dbReference type="RefSeq" id="WP_246062954.1">
    <property type="nucleotide sequence ID" value="NZ_JAUMKJ010000031.1"/>
</dbReference>